<dbReference type="PANTHER" id="PTHR32411:SF43">
    <property type="entry name" value="CYSTEINE-RICH REPEAT SECRETORY PROTEIN 38"/>
    <property type="match status" value="1"/>
</dbReference>
<evidence type="ECO:0000256" key="1">
    <source>
        <dbReference type="ARBA" id="ARBA00004613"/>
    </source>
</evidence>
<dbReference type="GO" id="GO:0005576">
    <property type="term" value="C:extracellular region"/>
    <property type="evidence" value="ECO:0007669"/>
    <property type="project" value="UniProtKB-SubCell"/>
</dbReference>
<organism evidence="9 10">
    <name type="scientific">Cucumis sativus</name>
    <name type="common">Cucumber</name>
    <dbReference type="NCBI Taxonomy" id="3659"/>
    <lineage>
        <taxon>Eukaryota</taxon>
        <taxon>Viridiplantae</taxon>
        <taxon>Streptophyta</taxon>
        <taxon>Embryophyta</taxon>
        <taxon>Tracheophyta</taxon>
        <taxon>Spermatophyta</taxon>
        <taxon>Magnoliopsida</taxon>
        <taxon>eudicotyledons</taxon>
        <taxon>Gunneridae</taxon>
        <taxon>Pentapetalae</taxon>
        <taxon>rosids</taxon>
        <taxon>fabids</taxon>
        <taxon>Cucurbitales</taxon>
        <taxon>Cucurbitaceae</taxon>
        <taxon>Benincaseae</taxon>
        <taxon>Cucumis</taxon>
    </lineage>
</organism>
<gene>
    <name evidence="9" type="ORF">Csa_7G044860</name>
</gene>
<dbReference type="Gene3D" id="3.30.430.20">
    <property type="entry name" value="Gnk2 domain, C-X8-C-X2-C motif"/>
    <property type="match status" value="2"/>
</dbReference>
<comment type="similarity">
    <text evidence="6">Belongs to the cysteine-rich repeat secretory protein family.</text>
</comment>
<reference evidence="9 10" key="4">
    <citation type="journal article" date="2011" name="BMC Genomics">
        <title>RNA-Seq improves annotation of protein-coding genes in the cucumber genome.</title>
        <authorList>
            <person name="Li Z."/>
            <person name="Zhang Z."/>
            <person name="Yan P."/>
            <person name="Huang S."/>
            <person name="Fei Z."/>
            <person name="Lin K."/>
        </authorList>
    </citation>
    <scope>NUCLEOTIDE SEQUENCE [LARGE SCALE GENOMIC DNA]</scope>
    <source>
        <strain evidence="10">cv. 9930</strain>
    </source>
</reference>
<evidence type="ECO:0000313" key="10">
    <source>
        <dbReference type="Proteomes" id="UP000029981"/>
    </source>
</evidence>
<evidence type="ECO:0000256" key="3">
    <source>
        <dbReference type="ARBA" id="ARBA00022729"/>
    </source>
</evidence>
<dbReference type="FunFam" id="3.30.430.20:FF:000009">
    <property type="entry name" value="Cysteine-rich receptor-like protein kinase 28"/>
    <property type="match status" value="1"/>
</dbReference>
<dbReference type="PROSITE" id="PS51473">
    <property type="entry name" value="GNK2"/>
    <property type="match status" value="2"/>
</dbReference>
<evidence type="ECO:0000313" key="9">
    <source>
        <dbReference type="EMBL" id="KGN43546.1"/>
    </source>
</evidence>
<dbReference type="OMA" id="KLGERCP"/>
<dbReference type="Gramene" id="KGN43546">
    <property type="protein sequence ID" value="KGN43546"/>
    <property type="gene ID" value="Csa_7G044860"/>
</dbReference>
<dbReference type="KEGG" id="csv:101222246"/>
<reference evidence="9 10" key="3">
    <citation type="journal article" date="2010" name="BMC Genomics">
        <title>Transcriptome sequencing and comparative analysis of cucumber flowers with different sex types.</title>
        <authorList>
            <person name="Guo S."/>
            <person name="Zheng Y."/>
            <person name="Joung J.G."/>
            <person name="Liu S."/>
            <person name="Zhang Z."/>
            <person name="Crasta O.R."/>
            <person name="Sobral B.W."/>
            <person name="Xu Y."/>
            <person name="Huang S."/>
            <person name="Fei Z."/>
        </authorList>
    </citation>
    <scope>NUCLEOTIDE SEQUENCE [LARGE SCALE GENOMIC DNA]</scope>
    <source>
        <strain evidence="10">cv. 9930</strain>
    </source>
</reference>
<name>A0A0A0K6W4_CUCSA</name>
<keyword evidence="4" id="KW-0677">Repeat</keyword>
<reference evidence="9 10" key="2">
    <citation type="journal article" date="2009" name="PLoS ONE">
        <title>An integrated genetic and cytogenetic map of the cucumber genome.</title>
        <authorList>
            <person name="Ren Y."/>
            <person name="Zhang Z."/>
            <person name="Liu J."/>
            <person name="Staub J.E."/>
            <person name="Han Y."/>
            <person name="Cheng Z."/>
            <person name="Li X."/>
            <person name="Lu J."/>
            <person name="Miao H."/>
            <person name="Kang H."/>
            <person name="Xie B."/>
            <person name="Gu X."/>
            <person name="Wang X."/>
            <person name="Du Y."/>
            <person name="Jin W."/>
            <person name="Huang S."/>
        </authorList>
    </citation>
    <scope>NUCLEOTIDE SEQUENCE [LARGE SCALE GENOMIC DNA]</scope>
    <source>
        <strain evidence="10">cv. 9930</strain>
    </source>
</reference>
<feature type="chain" id="PRO_5001964978" description="Gnk2-homologous domain-containing protein" evidence="7">
    <location>
        <begin position="29"/>
        <end position="250"/>
    </location>
</feature>
<dbReference type="STRING" id="3659.A0A0A0K6W4"/>
<dbReference type="FunFam" id="3.30.430.20:FF:000002">
    <property type="entry name" value="Cysteine-rich receptor-like protein kinase 10"/>
    <property type="match status" value="1"/>
</dbReference>
<evidence type="ECO:0000259" key="8">
    <source>
        <dbReference type="PROSITE" id="PS51473"/>
    </source>
</evidence>
<evidence type="ECO:0000256" key="5">
    <source>
        <dbReference type="ARBA" id="ARBA00023180"/>
    </source>
</evidence>
<feature type="domain" description="Gnk2-homologous" evidence="8">
    <location>
        <begin position="29"/>
        <end position="133"/>
    </location>
</feature>
<dbReference type="OrthoDB" id="696781at2759"/>
<proteinExistence type="inferred from homology"/>
<reference evidence="9 10" key="1">
    <citation type="journal article" date="2009" name="Nat. Genet.">
        <title>The genome of the cucumber, Cucumis sativus L.</title>
        <authorList>
            <person name="Huang S."/>
            <person name="Li R."/>
            <person name="Zhang Z."/>
            <person name="Li L."/>
            <person name="Gu X."/>
            <person name="Fan W."/>
            <person name="Lucas W.J."/>
            <person name="Wang X."/>
            <person name="Xie B."/>
            <person name="Ni P."/>
            <person name="Ren Y."/>
            <person name="Zhu H."/>
            <person name="Li J."/>
            <person name="Lin K."/>
            <person name="Jin W."/>
            <person name="Fei Z."/>
            <person name="Li G."/>
            <person name="Staub J."/>
            <person name="Kilian A."/>
            <person name="van der Vossen E.A."/>
            <person name="Wu Y."/>
            <person name="Guo J."/>
            <person name="He J."/>
            <person name="Jia Z."/>
            <person name="Ren Y."/>
            <person name="Tian G."/>
            <person name="Lu Y."/>
            <person name="Ruan J."/>
            <person name="Qian W."/>
            <person name="Wang M."/>
            <person name="Huang Q."/>
            <person name="Li B."/>
            <person name="Xuan Z."/>
            <person name="Cao J."/>
            <person name="Asan"/>
            <person name="Wu Z."/>
            <person name="Zhang J."/>
            <person name="Cai Q."/>
            <person name="Bai Y."/>
            <person name="Zhao B."/>
            <person name="Han Y."/>
            <person name="Li Y."/>
            <person name="Li X."/>
            <person name="Wang S."/>
            <person name="Shi Q."/>
            <person name="Liu S."/>
            <person name="Cho W.K."/>
            <person name="Kim J.Y."/>
            <person name="Xu Y."/>
            <person name="Heller-Uszynska K."/>
            <person name="Miao H."/>
            <person name="Cheng Z."/>
            <person name="Zhang S."/>
            <person name="Wu J."/>
            <person name="Yang Y."/>
            <person name="Kang H."/>
            <person name="Li M."/>
            <person name="Liang H."/>
            <person name="Ren X."/>
            <person name="Shi Z."/>
            <person name="Wen M."/>
            <person name="Jian M."/>
            <person name="Yang H."/>
            <person name="Zhang G."/>
            <person name="Yang Z."/>
            <person name="Chen R."/>
            <person name="Liu S."/>
            <person name="Li J."/>
            <person name="Ma L."/>
            <person name="Liu H."/>
            <person name="Zhou Y."/>
            <person name="Zhao J."/>
            <person name="Fang X."/>
            <person name="Li G."/>
            <person name="Fang L."/>
            <person name="Li Y."/>
            <person name="Liu D."/>
            <person name="Zheng H."/>
            <person name="Zhang Y."/>
            <person name="Qin N."/>
            <person name="Li Z."/>
            <person name="Yang G."/>
            <person name="Yang S."/>
            <person name="Bolund L."/>
            <person name="Kristiansen K."/>
            <person name="Zheng H."/>
            <person name="Li S."/>
            <person name="Zhang X."/>
            <person name="Yang H."/>
            <person name="Wang J."/>
            <person name="Sun R."/>
            <person name="Zhang B."/>
            <person name="Jiang S."/>
            <person name="Wang J."/>
            <person name="Du Y."/>
            <person name="Li S."/>
        </authorList>
    </citation>
    <scope>NUCLEOTIDE SEQUENCE [LARGE SCALE GENOMIC DNA]</scope>
    <source>
        <strain evidence="10">cv. 9930</strain>
    </source>
</reference>
<evidence type="ECO:0000256" key="6">
    <source>
        <dbReference type="ARBA" id="ARBA00038515"/>
    </source>
</evidence>
<dbReference type="PANTHER" id="PTHR32411">
    <property type="entry name" value="CYSTEINE-RICH REPEAT SECRETORY PROTEIN 38-RELATED"/>
    <property type="match status" value="1"/>
</dbReference>
<dbReference type="InterPro" id="IPR050581">
    <property type="entry name" value="CRR_secretory_protein"/>
</dbReference>
<keyword evidence="5" id="KW-0325">Glycoprotein</keyword>
<evidence type="ECO:0000256" key="4">
    <source>
        <dbReference type="ARBA" id="ARBA00022737"/>
    </source>
</evidence>
<dbReference type="eggNOG" id="ENOG502QPWH">
    <property type="taxonomic scope" value="Eukaryota"/>
</dbReference>
<comment type="subcellular location">
    <subcellularLocation>
        <location evidence="1">Secreted</location>
    </subcellularLocation>
</comment>
<dbReference type="InterPro" id="IPR038408">
    <property type="entry name" value="GNK2_sf"/>
</dbReference>
<sequence length="250" mass="27364">MRQSKPFLPILLLIFLSALGNIITTVNASYLYHTCSSSDNYTMNSLYASNLKQAVDRLTNSAPPSGFGLSSTGGKDSQNQVNGLALCRGDISPNDCKTCVTSAGQDIQQRCPYKKGAAIWYDSCLLKYSNAKFFGKNQNGGFRFYLVNVREADDPTSFKEQVKNLLNGLSETAKTSRNLYAIGDLEIGSSRKLYGLVQCTRDLWTADCKKCLDDAIAELPYCCANGAKVGGRVVGGSCNFRYETYPFFTA</sequence>
<dbReference type="Proteomes" id="UP000029981">
    <property type="component" value="Chromosome 7"/>
</dbReference>
<dbReference type="AlphaFoldDB" id="A0A0A0K6W4"/>
<keyword evidence="2" id="KW-0964">Secreted</keyword>
<dbReference type="EMBL" id="CM002928">
    <property type="protein sequence ID" value="KGN43546.1"/>
    <property type="molecule type" value="Genomic_DNA"/>
</dbReference>
<evidence type="ECO:0000256" key="2">
    <source>
        <dbReference type="ARBA" id="ARBA00022525"/>
    </source>
</evidence>
<dbReference type="InterPro" id="IPR002902">
    <property type="entry name" value="GNK2"/>
</dbReference>
<keyword evidence="3 7" id="KW-0732">Signal</keyword>
<accession>A0A0A0K6W4</accession>
<dbReference type="CDD" id="cd23509">
    <property type="entry name" value="Gnk2-like"/>
    <property type="match status" value="2"/>
</dbReference>
<feature type="domain" description="Gnk2-homologous" evidence="8">
    <location>
        <begin position="140"/>
        <end position="247"/>
    </location>
</feature>
<evidence type="ECO:0000256" key="7">
    <source>
        <dbReference type="SAM" id="SignalP"/>
    </source>
</evidence>
<feature type="signal peptide" evidence="7">
    <location>
        <begin position="1"/>
        <end position="28"/>
    </location>
</feature>
<dbReference type="Pfam" id="PF01657">
    <property type="entry name" value="Stress-antifung"/>
    <property type="match status" value="2"/>
</dbReference>
<keyword evidence="10" id="KW-1185">Reference proteome</keyword>
<protein>
    <recommendedName>
        <fullName evidence="8">Gnk2-homologous domain-containing protein</fullName>
    </recommendedName>
</protein>